<comment type="similarity">
    <text evidence="2">Belongs to the Mediator complex subunit 15 family.</text>
</comment>
<feature type="domain" description="Mediator of RNA polymerase II transcription subunit 15 N-terminal" evidence="3">
    <location>
        <begin position="4"/>
        <end position="70"/>
    </location>
</feature>
<dbReference type="GO" id="GO:0003712">
    <property type="term" value="F:transcription coregulator activity"/>
    <property type="evidence" value="ECO:0007669"/>
    <property type="project" value="InterPro"/>
</dbReference>
<keyword evidence="1 2" id="KW-0539">Nucleus</keyword>
<keyword evidence="2" id="KW-0010">Activator</keyword>
<evidence type="ECO:0000256" key="2">
    <source>
        <dbReference type="RuleBase" id="RU364148"/>
    </source>
</evidence>
<dbReference type="Gene3D" id="1.10.246.20">
    <property type="entry name" value="Coactivator CBP, KIX domain"/>
    <property type="match status" value="1"/>
</dbReference>
<dbReference type="InterPro" id="IPR019087">
    <property type="entry name" value="Med15_N"/>
</dbReference>
<proteinExistence type="inferred from homology"/>
<keyword evidence="2" id="KW-0805">Transcription regulation</keyword>
<dbReference type="GO" id="GO:0006355">
    <property type="term" value="P:regulation of DNA-templated transcription"/>
    <property type="evidence" value="ECO:0007669"/>
    <property type="project" value="InterPro"/>
</dbReference>
<dbReference type="AlphaFoldDB" id="A0A9N9T4S0"/>
<dbReference type="InterPro" id="IPR036529">
    <property type="entry name" value="KIX_dom_sf"/>
</dbReference>
<evidence type="ECO:0000259" key="3">
    <source>
        <dbReference type="Pfam" id="PF09606"/>
    </source>
</evidence>
<evidence type="ECO:0000256" key="1">
    <source>
        <dbReference type="ARBA" id="ARBA00023242"/>
    </source>
</evidence>
<comment type="function">
    <text evidence="2">Component of the Mediator complex, a coactivator involved in the regulated transcription of nearly all RNA polymerase II-dependent genes. Mediator functions as a bridge to convey information from gene-specific regulatory proteins to the basal RNA polymerase II transcription machinery. Mediator is recruited to promoters by direct interactions with regulatory proteins and serves as a scaffold for the assembly of a functional preinitiation complex with RNA polymerase II and the general transcription factors.</text>
</comment>
<reference evidence="4" key="1">
    <citation type="submission" date="2022-01" db="EMBL/GenBank/DDBJ databases">
        <authorList>
            <person name="King R."/>
        </authorList>
    </citation>
    <scope>NUCLEOTIDE SEQUENCE</scope>
</reference>
<gene>
    <name evidence="2" type="primary">MED15</name>
    <name evidence="4" type="ORF">DIABBA_LOCUS9629</name>
</gene>
<dbReference type="GO" id="GO:0005634">
    <property type="term" value="C:nucleus"/>
    <property type="evidence" value="ECO:0007669"/>
    <property type="project" value="UniProtKB-SubCell"/>
</dbReference>
<keyword evidence="2" id="KW-0804">Transcription</keyword>
<sequence length="122" mass="14286">MSHQENWKTLTFRQSVVNKFDHELRCLISPVELSGKEIENQIFDRSGSQIDYLGLISKIMILIRTKRMTKNEDIRDEIIERIQTQKVPKLLKVMPLSEVAELESAFETRVHQSLADIMEEDN</sequence>
<dbReference type="Proteomes" id="UP001153709">
    <property type="component" value="Chromosome 6"/>
</dbReference>
<name>A0A9N9T4S0_DIABA</name>
<dbReference type="EMBL" id="OU898281">
    <property type="protein sequence ID" value="CAG9836547.1"/>
    <property type="molecule type" value="Genomic_DNA"/>
</dbReference>
<evidence type="ECO:0000313" key="4">
    <source>
        <dbReference type="EMBL" id="CAG9836547.1"/>
    </source>
</evidence>
<organism evidence="4 5">
    <name type="scientific">Diabrotica balteata</name>
    <name type="common">Banded cucumber beetle</name>
    <dbReference type="NCBI Taxonomy" id="107213"/>
    <lineage>
        <taxon>Eukaryota</taxon>
        <taxon>Metazoa</taxon>
        <taxon>Ecdysozoa</taxon>
        <taxon>Arthropoda</taxon>
        <taxon>Hexapoda</taxon>
        <taxon>Insecta</taxon>
        <taxon>Pterygota</taxon>
        <taxon>Neoptera</taxon>
        <taxon>Endopterygota</taxon>
        <taxon>Coleoptera</taxon>
        <taxon>Polyphaga</taxon>
        <taxon>Cucujiformia</taxon>
        <taxon>Chrysomeloidea</taxon>
        <taxon>Chrysomelidae</taxon>
        <taxon>Galerucinae</taxon>
        <taxon>Diabroticina</taxon>
        <taxon>Diabroticites</taxon>
        <taxon>Diabrotica</taxon>
    </lineage>
</organism>
<comment type="subunit">
    <text evidence="2">Component of the Mediator complex.</text>
</comment>
<dbReference type="OrthoDB" id="6761508at2759"/>
<comment type="subcellular location">
    <subcellularLocation>
        <location evidence="2">Nucleus</location>
    </subcellularLocation>
</comment>
<protein>
    <recommendedName>
        <fullName evidence="2">Mediator of RNA polymerase II transcription subunit 15</fullName>
    </recommendedName>
    <alternativeName>
        <fullName evidence="2">Mediator complex subunit 15</fullName>
    </alternativeName>
</protein>
<dbReference type="Pfam" id="PF09606">
    <property type="entry name" value="Med15_N"/>
    <property type="match status" value="1"/>
</dbReference>
<keyword evidence="5" id="KW-1185">Reference proteome</keyword>
<accession>A0A9N9T4S0</accession>
<evidence type="ECO:0000313" key="5">
    <source>
        <dbReference type="Proteomes" id="UP001153709"/>
    </source>
</evidence>